<dbReference type="FunFam" id="2.60.120.1440:FF:000001">
    <property type="entry name" value="Putative anti-sigma factor"/>
    <property type="match status" value="1"/>
</dbReference>
<dbReference type="GO" id="GO:0016989">
    <property type="term" value="F:sigma factor antagonist activity"/>
    <property type="evidence" value="ECO:0007669"/>
    <property type="project" value="TreeGrafter"/>
</dbReference>
<keyword evidence="2" id="KW-0472">Membrane</keyword>
<dbReference type="RefSeq" id="WP_189562705.1">
    <property type="nucleotide sequence ID" value="NZ_BMXF01000001.1"/>
</dbReference>
<evidence type="ECO:0000313" key="5">
    <source>
        <dbReference type="EMBL" id="GHB54429.1"/>
    </source>
</evidence>
<accession>A0A8J3D1C1</accession>
<dbReference type="PANTHER" id="PTHR30273">
    <property type="entry name" value="PERIPLASMIC SIGNAL SENSOR AND SIGMA FACTOR ACTIVATOR FECR-RELATED"/>
    <property type="match status" value="1"/>
</dbReference>
<feature type="domain" description="Protein FecR C-terminal" evidence="4">
    <location>
        <begin position="313"/>
        <end position="380"/>
    </location>
</feature>
<dbReference type="InterPro" id="IPR012373">
    <property type="entry name" value="Ferrdict_sens_TM"/>
</dbReference>
<evidence type="ECO:0000313" key="6">
    <source>
        <dbReference type="Proteomes" id="UP000598271"/>
    </source>
</evidence>
<evidence type="ECO:0000259" key="4">
    <source>
        <dbReference type="Pfam" id="PF16344"/>
    </source>
</evidence>
<proteinExistence type="predicted"/>
<keyword evidence="6" id="KW-1185">Reference proteome</keyword>
<dbReference type="PANTHER" id="PTHR30273:SF2">
    <property type="entry name" value="PROTEIN FECR"/>
    <property type="match status" value="1"/>
</dbReference>
<name>A0A8J3D1C1_9BACT</name>
<feature type="region of interest" description="Disordered" evidence="1">
    <location>
        <begin position="1"/>
        <end position="31"/>
    </location>
</feature>
<feature type="compositionally biased region" description="Basic and acidic residues" evidence="1">
    <location>
        <begin position="7"/>
        <end position="19"/>
    </location>
</feature>
<feature type="transmembrane region" description="Helical" evidence="2">
    <location>
        <begin position="77"/>
        <end position="97"/>
    </location>
</feature>
<comment type="caution">
    <text evidence="5">The sequence shown here is derived from an EMBL/GenBank/DDBJ whole genome shotgun (WGS) entry which is preliminary data.</text>
</comment>
<dbReference type="Pfam" id="PF04773">
    <property type="entry name" value="FecR"/>
    <property type="match status" value="1"/>
</dbReference>
<sequence length="384" mass="42857">MKPKKPRNLEDFLSGRHASDSSGELPPEQQKLTEHLKNLFQENGNEQLNDSEKEALWATVQQSTSESAGRRSVRLPVFRIAATVSLLLLAGFGLYFYGTRPDSGMQLAAERAAASDSATNTQLILSDEQTISLSNDESEITYQENGANIRLDSGSVIDRGFNQKDIVYNTLVVPYGKRSTLTLHDGTKVWLNSGSKLVYPARFSDRQREVYLDGEAYFAVRHDASKPFYVQTKALEIEVLGTEFDVSAYSDDAESYAVLARGSIELTANKDALFGKIKKKLVPGTRALYNPSAAEVQVASVRVEEYTAWKDGYLILSRVPLNEILKKLARYYRVELAVESTTAGQETFSGKLDLQDDITHVLSIICTTTSLSYEQHERRFVLKK</sequence>
<dbReference type="Proteomes" id="UP000598271">
    <property type="component" value="Unassembled WGS sequence"/>
</dbReference>
<organism evidence="5 6">
    <name type="scientific">Persicitalea jodogahamensis</name>
    <dbReference type="NCBI Taxonomy" id="402147"/>
    <lineage>
        <taxon>Bacteria</taxon>
        <taxon>Pseudomonadati</taxon>
        <taxon>Bacteroidota</taxon>
        <taxon>Cytophagia</taxon>
        <taxon>Cytophagales</taxon>
        <taxon>Spirosomataceae</taxon>
        <taxon>Persicitalea</taxon>
    </lineage>
</organism>
<dbReference type="AlphaFoldDB" id="A0A8J3D1C1"/>
<protein>
    <submittedName>
        <fullName evidence="5">Anti-sigma factor</fullName>
    </submittedName>
</protein>
<evidence type="ECO:0000256" key="1">
    <source>
        <dbReference type="SAM" id="MobiDB-lite"/>
    </source>
</evidence>
<dbReference type="Pfam" id="PF16344">
    <property type="entry name" value="FecR_C"/>
    <property type="match status" value="1"/>
</dbReference>
<dbReference type="Gene3D" id="3.55.50.30">
    <property type="match status" value="1"/>
</dbReference>
<dbReference type="PIRSF" id="PIRSF018266">
    <property type="entry name" value="FecR"/>
    <property type="match status" value="1"/>
</dbReference>
<dbReference type="InterPro" id="IPR006860">
    <property type="entry name" value="FecR"/>
</dbReference>
<dbReference type="Gene3D" id="2.60.120.1440">
    <property type="match status" value="1"/>
</dbReference>
<dbReference type="InterPro" id="IPR032508">
    <property type="entry name" value="FecR_C"/>
</dbReference>
<reference evidence="5 6" key="1">
    <citation type="journal article" date="2014" name="Int. J. Syst. Evol. Microbiol.">
        <title>Complete genome sequence of Corynebacterium casei LMG S-19264T (=DSM 44701T), isolated from a smear-ripened cheese.</title>
        <authorList>
            <consortium name="US DOE Joint Genome Institute (JGI-PGF)"/>
            <person name="Walter F."/>
            <person name="Albersmeier A."/>
            <person name="Kalinowski J."/>
            <person name="Ruckert C."/>
        </authorList>
    </citation>
    <scope>NUCLEOTIDE SEQUENCE [LARGE SCALE GENOMIC DNA]</scope>
    <source>
        <strain evidence="5 6">KCTC 12866</strain>
    </source>
</reference>
<keyword evidence="2" id="KW-1133">Transmembrane helix</keyword>
<gene>
    <name evidence="5" type="ORF">GCM10007390_04290</name>
</gene>
<evidence type="ECO:0000256" key="2">
    <source>
        <dbReference type="SAM" id="Phobius"/>
    </source>
</evidence>
<dbReference type="EMBL" id="BMXF01000001">
    <property type="protein sequence ID" value="GHB54429.1"/>
    <property type="molecule type" value="Genomic_DNA"/>
</dbReference>
<evidence type="ECO:0000259" key="3">
    <source>
        <dbReference type="Pfam" id="PF04773"/>
    </source>
</evidence>
<keyword evidence="2" id="KW-0812">Transmembrane</keyword>
<feature type="domain" description="FecR protein" evidence="3">
    <location>
        <begin position="171"/>
        <end position="264"/>
    </location>
</feature>